<feature type="transmembrane region" description="Helical" evidence="2">
    <location>
        <begin position="553"/>
        <end position="570"/>
    </location>
</feature>
<dbReference type="RefSeq" id="WP_091024575.1">
    <property type="nucleotide sequence ID" value="NZ_BKAE01000023.1"/>
</dbReference>
<feature type="transmembrane region" description="Helical" evidence="2">
    <location>
        <begin position="213"/>
        <end position="233"/>
    </location>
</feature>
<protein>
    <submittedName>
        <fullName evidence="3">Uncharacterized protein</fullName>
    </submittedName>
</protein>
<sequence>MTDRPVPPPPPPAPPPLPLPLPPPPYVVPAPTASRRSAIAGRTRVVVRPLWETTLRDPIRDGHLRLDGMTGTQRQLAKAGLVAVGVLLVSVLFSDVWRRGELLHLYFELTPTFVPRGLMPVTLVTLTLAWALLVWGALSASPLVKVFVGLMFGLTGTVFLAPTSINTSGSWILDHGPLAVKVGYYTILGALTLSVALHWLPRVNRWAVHVLRLVTLAAMAAFFLTSLWIHVAYVDQGFDSTVQSLVGGAIDQIDAFLLPLVYAAAVAVVRFGLDVSTSLATGLGELSVRVVRWLVLALILAKLWFVLVSKWGFWTDYVVDRAPTTIRTVVSLVLLALLVWAVTRFATTTEFAAARERLIYGSSVALGLTFMVSVAATCATIAALTIFHTEKTPPFTDWTSSDWFVDYGTVSTAVLAIVAGIWLLRRHRSTKGSELGSGLVVVGAWSLPALVLNLLAVPWGFSEQLFDVTITLVLLVLLLVWWRRWEGPGLVSVAAVTVFAWLVMSRGDYLVWLGAILGLPAVLVTVFGIAYVVASDSTFAAASSRRLPQDSRVLLFVGYLLFSVTILHWNVTSHGSSTDSDAAAAFFYIGIPVAAWMLGRQLVPRADELVEDEPSDEPPPPFDPARTVRRPDRR</sequence>
<name>A0A1H0BGT6_9ACTN</name>
<evidence type="ECO:0000313" key="4">
    <source>
        <dbReference type="Proteomes" id="UP000199004"/>
    </source>
</evidence>
<feature type="transmembrane region" description="Helical" evidence="2">
    <location>
        <begin position="465"/>
        <end position="482"/>
    </location>
</feature>
<evidence type="ECO:0000313" key="3">
    <source>
        <dbReference type="EMBL" id="SDN44840.1"/>
    </source>
</evidence>
<feature type="transmembrane region" description="Helical" evidence="2">
    <location>
        <begin position="79"/>
        <end position="97"/>
    </location>
</feature>
<feature type="transmembrane region" description="Helical" evidence="2">
    <location>
        <begin position="182"/>
        <end position="201"/>
    </location>
</feature>
<keyword evidence="2" id="KW-0472">Membrane</keyword>
<feature type="region of interest" description="Disordered" evidence="1">
    <location>
        <begin position="608"/>
        <end position="634"/>
    </location>
</feature>
<organism evidence="3 4">
    <name type="scientific">Nocardioides szechwanensis</name>
    <dbReference type="NCBI Taxonomy" id="1005944"/>
    <lineage>
        <taxon>Bacteria</taxon>
        <taxon>Bacillati</taxon>
        <taxon>Actinomycetota</taxon>
        <taxon>Actinomycetes</taxon>
        <taxon>Propionibacteriales</taxon>
        <taxon>Nocardioidaceae</taxon>
        <taxon>Nocardioides</taxon>
    </lineage>
</organism>
<feature type="transmembrane region" description="Helical" evidence="2">
    <location>
        <begin position="143"/>
        <end position="162"/>
    </location>
</feature>
<keyword evidence="2" id="KW-1133">Transmembrane helix</keyword>
<feature type="transmembrane region" description="Helical" evidence="2">
    <location>
        <begin position="436"/>
        <end position="459"/>
    </location>
</feature>
<feature type="transmembrane region" description="Helical" evidence="2">
    <location>
        <begin position="293"/>
        <end position="314"/>
    </location>
</feature>
<feature type="transmembrane region" description="Helical" evidence="2">
    <location>
        <begin position="253"/>
        <end position="273"/>
    </location>
</feature>
<dbReference type="EMBL" id="FNIC01000003">
    <property type="protein sequence ID" value="SDN44840.1"/>
    <property type="molecule type" value="Genomic_DNA"/>
</dbReference>
<feature type="region of interest" description="Disordered" evidence="1">
    <location>
        <begin position="1"/>
        <end position="21"/>
    </location>
</feature>
<feature type="transmembrane region" description="Helical" evidence="2">
    <location>
        <begin position="489"/>
        <end position="504"/>
    </location>
</feature>
<feature type="transmembrane region" description="Helical" evidence="2">
    <location>
        <begin position="582"/>
        <end position="599"/>
    </location>
</feature>
<keyword evidence="2" id="KW-0812">Transmembrane</keyword>
<accession>A0A1H0BGT6</accession>
<keyword evidence="4" id="KW-1185">Reference proteome</keyword>
<dbReference type="OrthoDB" id="3790789at2"/>
<gene>
    <name evidence="3" type="ORF">SAMN05192576_2135</name>
</gene>
<feature type="transmembrane region" description="Helical" evidence="2">
    <location>
        <begin position="358"/>
        <end position="387"/>
    </location>
</feature>
<dbReference type="Proteomes" id="UP000199004">
    <property type="component" value="Unassembled WGS sequence"/>
</dbReference>
<evidence type="ECO:0000256" key="2">
    <source>
        <dbReference type="SAM" id="Phobius"/>
    </source>
</evidence>
<feature type="transmembrane region" description="Helical" evidence="2">
    <location>
        <begin position="326"/>
        <end position="346"/>
    </location>
</feature>
<feature type="transmembrane region" description="Helical" evidence="2">
    <location>
        <begin position="407"/>
        <end position="424"/>
    </location>
</feature>
<feature type="transmembrane region" description="Helical" evidence="2">
    <location>
        <begin position="117"/>
        <end position="136"/>
    </location>
</feature>
<feature type="transmembrane region" description="Helical" evidence="2">
    <location>
        <begin position="510"/>
        <end position="533"/>
    </location>
</feature>
<reference evidence="3 4" key="1">
    <citation type="submission" date="2016-10" db="EMBL/GenBank/DDBJ databases">
        <authorList>
            <person name="de Groot N.N."/>
        </authorList>
    </citation>
    <scope>NUCLEOTIDE SEQUENCE [LARGE SCALE GENOMIC DNA]</scope>
    <source>
        <strain evidence="3 4">CGMCC 1.11147</strain>
    </source>
</reference>
<dbReference type="STRING" id="1005944.SAMN05192576_2135"/>
<evidence type="ECO:0000256" key="1">
    <source>
        <dbReference type="SAM" id="MobiDB-lite"/>
    </source>
</evidence>
<proteinExistence type="predicted"/>
<dbReference type="AlphaFoldDB" id="A0A1H0BGT6"/>